<feature type="domain" description="RagB/SusD" evidence="6">
    <location>
        <begin position="306"/>
        <end position="679"/>
    </location>
</feature>
<dbReference type="Proteomes" id="UP001597387">
    <property type="component" value="Unassembled WGS sequence"/>
</dbReference>
<reference evidence="9" key="1">
    <citation type="journal article" date="2019" name="Int. J. Syst. Evol. Microbiol.">
        <title>The Global Catalogue of Microorganisms (GCM) 10K type strain sequencing project: providing services to taxonomists for standard genome sequencing and annotation.</title>
        <authorList>
            <consortium name="The Broad Institute Genomics Platform"/>
            <consortium name="The Broad Institute Genome Sequencing Center for Infectious Disease"/>
            <person name="Wu L."/>
            <person name="Ma J."/>
        </authorList>
    </citation>
    <scope>NUCLEOTIDE SEQUENCE [LARGE SCALE GENOMIC DNA]</scope>
    <source>
        <strain evidence="9">KCTC 42217</strain>
    </source>
</reference>
<dbReference type="Pfam" id="PF14322">
    <property type="entry name" value="SusD-like_3"/>
    <property type="match status" value="1"/>
</dbReference>
<keyword evidence="5" id="KW-0998">Cell outer membrane</keyword>
<accession>A0ABW4ZJR1</accession>
<evidence type="ECO:0000259" key="7">
    <source>
        <dbReference type="Pfam" id="PF14322"/>
    </source>
</evidence>
<evidence type="ECO:0000256" key="1">
    <source>
        <dbReference type="ARBA" id="ARBA00004442"/>
    </source>
</evidence>
<comment type="caution">
    <text evidence="8">The sequence shown here is derived from an EMBL/GenBank/DDBJ whole genome shotgun (WGS) entry which is preliminary data.</text>
</comment>
<dbReference type="EMBL" id="JBHUHZ010000001">
    <property type="protein sequence ID" value="MFD2162107.1"/>
    <property type="molecule type" value="Genomic_DNA"/>
</dbReference>
<dbReference type="InterPro" id="IPR033985">
    <property type="entry name" value="SusD-like_N"/>
</dbReference>
<keyword evidence="3" id="KW-0732">Signal</keyword>
<dbReference type="Gene3D" id="1.25.40.390">
    <property type="match status" value="1"/>
</dbReference>
<keyword evidence="4" id="KW-0472">Membrane</keyword>
<evidence type="ECO:0000313" key="8">
    <source>
        <dbReference type="EMBL" id="MFD2162107.1"/>
    </source>
</evidence>
<evidence type="ECO:0000259" key="6">
    <source>
        <dbReference type="Pfam" id="PF07980"/>
    </source>
</evidence>
<dbReference type="InterPro" id="IPR012944">
    <property type="entry name" value="SusD_RagB_dom"/>
</dbReference>
<dbReference type="InterPro" id="IPR011990">
    <property type="entry name" value="TPR-like_helical_dom_sf"/>
</dbReference>
<evidence type="ECO:0000256" key="2">
    <source>
        <dbReference type="ARBA" id="ARBA00006275"/>
    </source>
</evidence>
<dbReference type="Pfam" id="PF07980">
    <property type="entry name" value="SusD_RagB"/>
    <property type="match status" value="1"/>
</dbReference>
<dbReference type="PROSITE" id="PS51257">
    <property type="entry name" value="PROKAR_LIPOPROTEIN"/>
    <property type="match status" value="1"/>
</dbReference>
<feature type="domain" description="SusD-like N-terminal" evidence="7">
    <location>
        <begin position="67"/>
        <end position="223"/>
    </location>
</feature>
<evidence type="ECO:0000313" key="9">
    <source>
        <dbReference type="Proteomes" id="UP001597387"/>
    </source>
</evidence>
<evidence type="ECO:0000256" key="3">
    <source>
        <dbReference type="ARBA" id="ARBA00022729"/>
    </source>
</evidence>
<protein>
    <submittedName>
        <fullName evidence="8">RagB/SusD family nutrient uptake outer membrane protein</fullName>
    </submittedName>
</protein>
<keyword evidence="9" id="KW-1185">Reference proteome</keyword>
<dbReference type="SUPFAM" id="SSF48452">
    <property type="entry name" value="TPR-like"/>
    <property type="match status" value="1"/>
</dbReference>
<dbReference type="RefSeq" id="WP_255897833.1">
    <property type="nucleotide sequence ID" value="NZ_JAFMZO010000001.1"/>
</dbReference>
<comment type="subcellular location">
    <subcellularLocation>
        <location evidence="1">Cell outer membrane</location>
    </subcellularLocation>
</comment>
<name>A0ABW4ZJR1_9SPHI</name>
<comment type="similarity">
    <text evidence="2">Belongs to the SusD family.</text>
</comment>
<organism evidence="8 9">
    <name type="scientific">Paradesertivirga mongoliensis</name>
    <dbReference type="NCBI Taxonomy" id="2100740"/>
    <lineage>
        <taxon>Bacteria</taxon>
        <taxon>Pseudomonadati</taxon>
        <taxon>Bacteroidota</taxon>
        <taxon>Sphingobacteriia</taxon>
        <taxon>Sphingobacteriales</taxon>
        <taxon>Sphingobacteriaceae</taxon>
        <taxon>Paradesertivirga</taxon>
    </lineage>
</organism>
<gene>
    <name evidence="8" type="ORF">ACFSJU_06860</name>
</gene>
<proteinExistence type="inferred from homology"/>
<evidence type="ECO:0000256" key="5">
    <source>
        <dbReference type="ARBA" id="ARBA00023237"/>
    </source>
</evidence>
<evidence type="ECO:0000256" key="4">
    <source>
        <dbReference type="ARBA" id="ARBA00023136"/>
    </source>
</evidence>
<sequence length="681" mass="76327">MKRYYTAALAFFLVIGSVSCKKFVEEELVSTLTFDHYKTDVGLEDLVESAYVPLRWKFNGEQSYALFNFGDDEFILGDQFNNSHYLQYSNRLDPNEALLNGLWINHYNAINRCNIGIDLIGAFNDPASTLLGTYDKRRQRIGELRFLRAFYYFTLVQQFGGVPLVLNSSNEVRTDFPRASTADVYKAIIADLIYAKDNLSPNTTLLGRATKGAAQHFLAKAYLTRGSATSAEAKAERGTQPTDMDSTILHAKAVIAGPYTLEPDYMNLWNGVYPNGYPNTITPAIGEQGAAPVGDYSKIKLSNSSKEIIFAAQFINNPVANGQNEGGTNIGNRVHEYFIMQYDDKIPGLVRDQFNGRPFRRLGPSDYTIDLFDRKNDSRFYKSFRTAYYSNTAITGNVFTAANVPNGDMSLVGKTKFGVGDTAAYFIVNDRTNPILTSDLAKYRFLAFARWVKTSPTAEATRGYTAAKYLTLVKHLSPVRVNAVVNEESGVRNGIYARLGETYLILAEAQGRKGLYGDALININKVRERAAYKPGEFKNPQTWKFDGGTPSNAVGTYPAFEATMDLFTTNAPSELYPVTVTTTEERFIHFMLNERTRELCGELYRWEDLVRTETLYQRVNQNNGTYVKDGITYKYNPDATGIQPHHKLRPIPQQQIELTTSGGSALTADQKKTYQNPGYSN</sequence>